<protein>
    <recommendedName>
        <fullName evidence="6">RDD domain-containing protein</fullName>
    </recommendedName>
</protein>
<reference evidence="7" key="2">
    <citation type="submission" date="2020-09" db="EMBL/GenBank/DDBJ databases">
        <authorList>
            <person name="Sun Q."/>
            <person name="Kim S."/>
        </authorList>
    </citation>
    <scope>NUCLEOTIDE SEQUENCE</scope>
    <source>
        <strain evidence="7">KCTC 22164</strain>
    </source>
</reference>
<evidence type="ECO:0000256" key="5">
    <source>
        <dbReference type="SAM" id="Phobius"/>
    </source>
</evidence>
<organism evidence="7 8">
    <name type="scientific">Alteromonas halophila</name>
    <dbReference type="NCBI Taxonomy" id="516698"/>
    <lineage>
        <taxon>Bacteria</taxon>
        <taxon>Pseudomonadati</taxon>
        <taxon>Pseudomonadota</taxon>
        <taxon>Gammaproteobacteria</taxon>
        <taxon>Alteromonadales</taxon>
        <taxon>Alteromonadaceae</taxon>
        <taxon>Alteromonas/Salinimonas group</taxon>
        <taxon>Alteromonas</taxon>
    </lineage>
</organism>
<evidence type="ECO:0000313" key="7">
    <source>
        <dbReference type="EMBL" id="GGW84110.1"/>
    </source>
</evidence>
<dbReference type="EMBL" id="BMXP01000003">
    <property type="protein sequence ID" value="GGW84110.1"/>
    <property type="molecule type" value="Genomic_DNA"/>
</dbReference>
<dbReference type="AlphaFoldDB" id="A0A918JL21"/>
<evidence type="ECO:0000259" key="6">
    <source>
        <dbReference type="Pfam" id="PF06271"/>
    </source>
</evidence>
<comment type="subcellular location">
    <subcellularLocation>
        <location evidence="1">Membrane</location>
        <topology evidence="1">Multi-pass membrane protein</topology>
    </subcellularLocation>
</comment>
<feature type="transmembrane region" description="Helical" evidence="5">
    <location>
        <begin position="40"/>
        <end position="61"/>
    </location>
</feature>
<proteinExistence type="predicted"/>
<name>A0A918JL21_9ALTE</name>
<keyword evidence="2 5" id="KW-0812">Transmembrane</keyword>
<evidence type="ECO:0000313" key="8">
    <source>
        <dbReference type="Proteomes" id="UP000631300"/>
    </source>
</evidence>
<accession>A0A918JL21</accession>
<sequence>MEIDAQTVGKHFMSIRIENLDGTQATLATILLKRMLPMQIVSLIPGIGQILVGFVDPLFIFTKQRRCVHDYIANTRVTRLRSQEDIGYSTHRK</sequence>
<evidence type="ECO:0000256" key="4">
    <source>
        <dbReference type="ARBA" id="ARBA00023136"/>
    </source>
</evidence>
<gene>
    <name evidence="7" type="ORF">GCM10007391_17260</name>
</gene>
<dbReference type="Pfam" id="PF06271">
    <property type="entry name" value="RDD"/>
    <property type="match status" value="1"/>
</dbReference>
<comment type="caution">
    <text evidence="7">The sequence shown here is derived from an EMBL/GenBank/DDBJ whole genome shotgun (WGS) entry which is preliminary data.</text>
</comment>
<keyword evidence="4 5" id="KW-0472">Membrane</keyword>
<dbReference type="Proteomes" id="UP000631300">
    <property type="component" value="Unassembled WGS sequence"/>
</dbReference>
<feature type="domain" description="RDD" evidence="6">
    <location>
        <begin position="5"/>
        <end position="74"/>
    </location>
</feature>
<keyword evidence="8" id="KW-1185">Reference proteome</keyword>
<evidence type="ECO:0000256" key="3">
    <source>
        <dbReference type="ARBA" id="ARBA00022989"/>
    </source>
</evidence>
<evidence type="ECO:0000256" key="1">
    <source>
        <dbReference type="ARBA" id="ARBA00004141"/>
    </source>
</evidence>
<dbReference type="InterPro" id="IPR010432">
    <property type="entry name" value="RDD"/>
</dbReference>
<evidence type="ECO:0000256" key="2">
    <source>
        <dbReference type="ARBA" id="ARBA00022692"/>
    </source>
</evidence>
<keyword evidence="3 5" id="KW-1133">Transmembrane helix</keyword>
<dbReference type="GO" id="GO:0016020">
    <property type="term" value="C:membrane"/>
    <property type="evidence" value="ECO:0007669"/>
    <property type="project" value="UniProtKB-SubCell"/>
</dbReference>
<reference evidence="7" key="1">
    <citation type="journal article" date="2014" name="Int. J. Syst. Evol. Microbiol.">
        <title>Complete genome sequence of Corynebacterium casei LMG S-19264T (=DSM 44701T), isolated from a smear-ripened cheese.</title>
        <authorList>
            <consortium name="US DOE Joint Genome Institute (JGI-PGF)"/>
            <person name="Walter F."/>
            <person name="Albersmeier A."/>
            <person name="Kalinowski J."/>
            <person name="Ruckert C."/>
        </authorList>
    </citation>
    <scope>NUCLEOTIDE SEQUENCE</scope>
    <source>
        <strain evidence="7">KCTC 22164</strain>
    </source>
</reference>